<feature type="domain" description="PPM-type phosphatase" evidence="2">
    <location>
        <begin position="174"/>
        <end position="396"/>
    </location>
</feature>
<dbReference type="SMART" id="SM00331">
    <property type="entry name" value="PP2C_SIG"/>
    <property type="match status" value="1"/>
</dbReference>
<evidence type="ECO:0000313" key="4">
    <source>
        <dbReference type="Proteomes" id="UP001165283"/>
    </source>
</evidence>
<evidence type="ECO:0000256" key="1">
    <source>
        <dbReference type="ARBA" id="ARBA00022801"/>
    </source>
</evidence>
<dbReference type="Gene3D" id="3.60.40.10">
    <property type="entry name" value="PPM-type phosphatase domain"/>
    <property type="match status" value="1"/>
</dbReference>
<dbReference type="PANTHER" id="PTHR43156">
    <property type="entry name" value="STAGE II SPORULATION PROTEIN E-RELATED"/>
    <property type="match status" value="1"/>
</dbReference>
<reference evidence="3" key="1">
    <citation type="submission" date="2021-04" db="EMBL/GenBank/DDBJ databases">
        <title>Pseudonocardia sp. nov., isolated from sandy soil of mangrove forest.</title>
        <authorList>
            <person name="Zan Z."/>
            <person name="Huang R."/>
            <person name="Liu W."/>
        </authorList>
    </citation>
    <scope>NUCLEOTIDE SEQUENCE</scope>
    <source>
        <strain evidence="3">S2-4</strain>
    </source>
</reference>
<proteinExistence type="predicted"/>
<comment type="caution">
    <text evidence="3">The sequence shown here is derived from an EMBL/GenBank/DDBJ whole genome shotgun (WGS) entry which is preliminary data.</text>
</comment>
<dbReference type="Proteomes" id="UP001165283">
    <property type="component" value="Unassembled WGS sequence"/>
</dbReference>
<gene>
    <name evidence="3" type="ORF">KDL28_11240</name>
</gene>
<keyword evidence="4" id="KW-1185">Reference proteome</keyword>
<name>A0ABT0ZY79_9PSEU</name>
<dbReference type="EMBL" id="JAGSOV010000023">
    <property type="protein sequence ID" value="MCO1655625.1"/>
    <property type="molecule type" value="Genomic_DNA"/>
</dbReference>
<sequence length="400" mass="42283">MDGQRGAEVAAAVLDEAAGSAELYDAAPCGLLSTLPDGTILRVNSTLLGWVGRTRDDLVGRGRFSDLLTVGGRIHYETHIAPLLTMQGSVGGFALELRTADGARLPVLVSAVASRTEGTGSARVRIAVFEARDRRSYETELLQARRDADGERERIQRLATVLQRTLLPPRLPEVPGVVTAAYYHPASVDEVGGDFYDLFRLPGGQWGFFLGDVCGKGATAAALTSLTRYTLRSAAAHDPDPVSVLTNLDAVLAQEHEQGNPKFCTVVYGVLRMAGDQLAVALAAGGHPPPLVLRAEGAVDVVDLEGGQLVGAVPEPRFTRAELRLARGDTLLLYTDGLIEARVDDRGTRHDEDDLLRFTRALAPAAPGAIVAAIAALIEGFGDGLDDDAALLAIGRQAAP</sequence>
<dbReference type="Pfam" id="PF13426">
    <property type="entry name" value="PAS_9"/>
    <property type="match status" value="1"/>
</dbReference>
<dbReference type="PANTHER" id="PTHR43156:SF2">
    <property type="entry name" value="STAGE II SPORULATION PROTEIN E"/>
    <property type="match status" value="1"/>
</dbReference>
<dbReference type="Pfam" id="PF07228">
    <property type="entry name" value="SpoIIE"/>
    <property type="match status" value="1"/>
</dbReference>
<keyword evidence="1" id="KW-0378">Hydrolase</keyword>
<dbReference type="CDD" id="cd00130">
    <property type="entry name" value="PAS"/>
    <property type="match status" value="1"/>
</dbReference>
<dbReference type="SUPFAM" id="SSF81606">
    <property type="entry name" value="PP2C-like"/>
    <property type="match status" value="1"/>
</dbReference>
<dbReference type="InterPro" id="IPR052016">
    <property type="entry name" value="Bact_Sigma-Reg"/>
</dbReference>
<organism evidence="3 4">
    <name type="scientific">Pseudonocardia humida</name>
    <dbReference type="NCBI Taxonomy" id="2800819"/>
    <lineage>
        <taxon>Bacteria</taxon>
        <taxon>Bacillati</taxon>
        <taxon>Actinomycetota</taxon>
        <taxon>Actinomycetes</taxon>
        <taxon>Pseudonocardiales</taxon>
        <taxon>Pseudonocardiaceae</taxon>
        <taxon>Pseudonocardia</taxon>
    </lineage>
</organism>
<evidence type="ECO:0000313" key="3">
    <source>
        <dbReference type="EMBL" id="MCO1655625.1"/>
    </source>
</evidence>
<dbReference type="SUPFAM" id="SSF55785">
    <property type="entry name" value="PYP-like sensor domain (PAS domain)"/>
    <property type="match status" value="1"/>
</dbReference>
<protein>
    <submittedName>
        <fullName evidence="3">SpoIIE family protein phosphatase</fullName>
    </submittedName>
</protein>
<dbReference type="InterPro" id="IPR035965">
    <property type="entry name" value="PAS-like_dom_sf"/>
</dbReference>
<evidence type="ECO:0000259" key="2">
    <source>
        <dbReference type="SMART" id="SM00331"/>
    </source>
</evidence>
<accession>A0ABT0ZY79</accession>
<dbReference type="Gene3D" id="3.30.450.20">
    <property type="entry name" value="PAS domain"/>
    <property type="match status" value="1"/>
</dbReference>
<dbReference type="InterPro" id="IPR001932">
    <property type="entry name" value="PPM-type_phosphatase-like_dom"/>
</dbReference>
<dbReference type="InterPro" id="IPR000014">
    <property type="entry name" value="PAS"/>
</dbReference>
<dbReference type="InterPro" id="IPR036457">
    <property type="entry name" value="PPM-type-like_dom_sf"/>
</dbReference>